<proteinExistence type="predicted"/>
<reference evidence="1 2" key="1">
    <citation type="journal article" date="2015" name="Nat. Commun.">
        <title>Outbred genome sequencing and CRISPR/Cas9 gene editing in butterflies.</title>
        <authorList>
            <person name="Li X."/>
            <person name="Fan D."/>
            <person name="Zhang W."/>
            <person name="Liu G."/>
            <person name="Zhang L."/>
            <person name="Zhao L."/>
            <person name="Fang X."/>
            <person name="Chen L."/>
            <person name="Dong Y."/>
            <person name="Chen Y."/>
            <person name="Ding Y."/>
            <person name="Zhao R."/>
            <person name="Feng M."/>
            <person name="Zhu Y."/>
            <person name="Feng Y."/>
            <person name="Jiang X."/>
            <person name="Zhu D."/>
            <person name="Xiang H."/>
            <person name="Feng X."/>
            <person name="Li S."/>
            <person name="Wang J."/>
            <person name="Zhang G."/>
            <person name="Kronforst M.R."/>
            <person name="Wang W."/>
        </authorList>
    </citation>
    <scope>NUCLEOTIDE SEQUENCE [LARGE SCALE GENOMIC DNA]</scope>
    <source>
        <strain evidence="1">Ya'a_city_454_Pm</strain>
        <tissue evidence="1">Whole body</tissue>
    </source>
</reference>
<dbReference type="Proteomes" id="UP000053240">
    <property type="component" value="Unassembled WGS sequence"/>
</dbReference>
<dbReference type="EMBL" id="KQ460297">
    <property type="protein sequence ID" value="KPJ16247.1"/>
    <property type="molecule type" value="Genomic_DNA"/>
</dbReference>
<protein>
    <submittedName>
        <fullName evidence="1">Uncharacterized protein</fullName>
    </submittedName>
</protein>
<name>A0A194RF84_PAPMA</name>
<gene>
    <name evidence="1" type="ORF">RR48_08252</name>
</gene>
<sequence>MHVVANRKEGRHRYWLLSDLDYCHELRRSLRASSLAPLLPGSRTTEKAAAASAATNSDTIIDQKVTVMKPRPGRAIPWQGLDVQGLAFPCRLQHLHRYNLVLQFNPY</sequence>
<dbReference type="InParanoid" id="A0A194RF84"/>
<keyword evidence="2" id="KW-1185">Reference proteome</keyword>
<dbReference type="AlphaFoldDB" id="A0A194RF84"/>
<accession>A0A194RF84</accession>
<organism evidence="1 2">
    <name type="scientific">Papilio machaon</name>
    <name type="common">Old World swallowtail butterfly</name>
    <dbReference type="NCBI Taxonomy" id="76193"/>
    <lineage>
        <taxon>Eukaryota</taxon>
        <taxon>Metazoa</taxon>
        <taxon>Ecdysozoa</taxon>
        <taxon>Arthropoda</taxon>
        <taxon>Hexapoda</taxon>
        <taxon>Insecta</taxon>
        <taxon>Pterygota</taxon>
        <taxon>Neoptera</taxon>
        <taxon>Endopterygota</taxon>
        <taxon>Lepidoptera</taxon>
        <taxon>Glossata</taxon>
        <taxon>Ditrysia</taxon>
        <taxon>Papilionoidea</taxon>
        <taxon>Papilionidae</taxon>
        <taxon>Papilioninae</taxon>
        <taxon>Papilio</taxon>
    </lineage>
</organism>
<evidence type="ECO:0000313" key="1">
    <source>
        <dbReference type="EMBL" id="KPJ16247.1"/>
    </source>
</evidence>
<evidence type="ECO:0000313" key="2">
    <source>
        <dbReference type="Proteomes" id="UP000053240"/>
    </source>
</evidence>